<evidence type="ECO:0000313" key="7">
    <source>
        <dbReference type="EMBL" id="MBC5616907.1"/>
    </source>
</evidence>
<comment type="caution">
    <text evidence="7">The sequence shown here is derived from an EMBL/GenBank/DDBJ whole genome shotgun (WGS) entry which is preliminary data.</text>
</comment>
<keyword evidence="5" id="KW-0732">Signal</keyword>
<proteinExistence type="predicted"/>
<dbReference type="Proteomes" id="UP000636891">
    <property type="component" value="Unassembled WGS sequence"/>
</dbReference>
<name>A0ABR7CMK8_9BACT</name>
<keyword evidence="4" id="KW-0676">Redox-active center</keyword>
<dbReference type="PANTHER" id="PTHR42852:SF6">
    <property type="entry name" value="THIOL:DISULFIDE INTERCHANGE PROTEIN DSBE"/>
    <property type="match status" value="1"/>
</dbReference>
<protein>
    <submittedName>
        <fullName evidence="7">Redoxin family protein</fullName>
    </submittedName>
</protein>
<dbReference type="Gene3D" id="3.40.30.10">
    <property type="entry name" value="Glutaredoxin"/>
    <property type="match status" value="1"/>
</dbReference>
<keyword evidence="8" id="KW-1185">Reference proteome</keyword>
<dbReference type="PROSITE" id="PS51257">
    <property type="entry name" value="PROKAR_LIPOPROTEIN"/>
    <property type="match status" value="1"/>
</dbReference>
<evidence type="ECO:0000313" key="8">
    <source>
        <dbReference type="Proteomes" id="UP000636891"/>
    </source>
</evidence>
<dbReference type="CDD" id="cd02966">
    <property type="entry name" value="TlpA_like_family"/>
    <property type="match status" value="1"/>
</dbReference>
<gene>
    <name evidence="7" type="ORF">H8S08_07745</name>
</gene>
<dbReference type="PROSITE" id="PS51352">
    <property type="entry name" value="THIOREDOXIN_2"/>
    <property type="match status" value="1"/>
</dbReference>
<evidence type="ECO:0000256" key="3">
    <source>
        <dbReference type="ARBA" id="ARBA00023157"/>
    </source>
</evidence>
<feature type="chain" id="PRO_5047091336" evidence="5">
    <location>
        <begin position="21"/>
        <end position="504"/>
    </location>
</feature>
<dbReference type="EMBL" id="JACOOK010000003">
    <property type="protein sequence ID" value="MBC5616907.1"/>
    <property type="molecule type" value="Genomic_DNA"/>
</dbReference>
<evidence type="ECO:0000259" key="6">
    <source>
        <dbReference type="PROSITE" id="PS51352"/>
    </source>
</evidence>
<reference evidence="7 8" key="1">
    <citation type="submission" date="2020-08" db="EMBL/GenBank/DDBJ databases">
        <title>Genome public.</title>
        <authorList>
            <person name="Liu C."/>
            <person name="Sun Q."/>
        </authorList>
    </citation>
    <scope>NUCLEOTIDE SEQUENCE [LARGE SCALE GENOMIC DNA]</scope>
    <source>
        <strain evidence="7 8">New-7</strain>
    </source>
</reference>
<dbReference type="InterPro" id="IPR013766">
    <property type="entry name" value="Thioredoxin_domain"/>
</dbReference>
<accession>A0ABR7CMK8</accession>
<dbReference type="SUPFAM" id="SSF52833">
    <property type="entry name" value="Thioredoxin-like"/>
    <property type="match status" value="1"/>
</dbReference>
<dbReference type="Pfam" id="PF08534">
    <property type="entry name" value="Redoxin"/>
    <property type="match status" value="1"/>
</dbReference>
<dbReference type="InterPro" id="IPR013740">
    <property type="entry name" value="Redoxin"/>
</dbReference>
<feature type="signal peptide" evidence="5">
    <location>
        <begin position="1"/>
        <end position="20"/>
    </location>
</feature>
<feature type="domain" description="Thioredoxin" evidence="6">
    <location>
        <begin position="357"/>
        <end position="504"/>
    </location>
</feature>
<organism evidence="7 8">
    <name type="scientific">Alistipes hominis</name>
    <dbReference type="NCBI Taxonomy" id="2763015"/>
    <lineage>
        <taxon>Bacteria</taxon>
        <taxon>Pseudomonadati</taxon>
        <taxon>Bacteroidota</taxon>
        <taxon>Bacteroidia</taxon>
        <taxon>Bacteroidales</taxon>
        <taxon>Rikenellaceae</taxon>
        <taxon>Alistipes</taxon>
    </lineage>
</organism>
<dbReference type="RefSeq" id="WP_145996555.1">
    <property type="nucleotide sequence ID" value="NZ_JACOOK010000003.1"/>
</dbReference>
<keyword evidence="3" id="KW-1015">Disulfide bond</keyword>
<evidence type="ECO:0000256" key="1">
    <source>
        <dbReference type="ARBA" id="ARBA00004196"/>
    </source>
</evidence>
<comment type="subcellular location">
    <subcellularLocation>
        <location evidence="1">Cell envelope</location>
    </subcellularLocation>
</comment>
<sequence length="504" mass="58314">MRITLLLLSALLICSCSRQADPWQTGRVVIAGKIRHFDEHPDRKDIGFGFNGLLKQSGQNTLKVSADAEGAFRMETLLGYPQEVLMNYRQTHRLCLAPGDSLYIELDARVWNDTIRDGTVPESVITFAGNERAAALNRDMADLQQYYQPLRLKYTGENSMEQAIRKYSPEEFETFADSKEREYRDVWNRFRKEHRPVKELNAWVEDMLRYGTWQAKLTYANICQVIKQQNPEAQAPELPKNFIRFVKSYDPDDNRIVTMEHAAFLDMYNQYLLESIYREMDDNPAIKSDDDALQFLQKRLGEKTSGFTEELIRCRFYLEMLPNAPTDILNRYIAPEQFANAYMREKMQAANDELNAVLNGEPAEGTQLIEPDSTIRGNLFESIVADHAGKVVYVDFWAPWCGPCMAEMPFSLELQQHYQNKNVVFVFLCGQCPNDQWRRTVLAEKLTGIHYKPTSEQINELYTQFGIEGIPHYMLVDRNGKIVSHNAPRPSEKDRIVEEIDKLL</sequence>
<dbReference type="PANTHER" id="PTHR42852">
    <property type="entry name" value="THIOL:DISULFIDE INTERCHANGE PROTEIN DSBE"/>
    <property type="match status" value="1"/>
</dbReference>
<dbReference type="InterPro" id="IPR050553">
    <property type="entry name" value="Thioredoxin_ResA/DsbE_sf"/>
</dbReference>
<evidence type="ECO:0000256" key="2">
    <source>
        <dbReference type="ARBA" id="ARBA00022748"/>
    </source>
</evidence>
<keyword evidence="2" id="KW-0201">Cytochrome c-type biogenesis</keyword>
<evidence type="ECO:0000256" key="5">
    <source>
        <dbReference type="SAM" id="SignalP"/>
    </source>
</evidence>
<dbReference type="InterPro" id="IPR036249">
    <property type="entry name" value="Thioredoxin-like_sf"/>
</dbReference>
<evidence type="ECO:0000256" key="4">
    <source>
        <dbReference type="ARBA" id="ARBA00023284"/>
    </source>
</evidence>